<dbReference type="InterPro" id="IPR056964">
    <property type="entry name" value="Phage_holin"/>
</dbReference>
<keyword evidence="1" id="KW-1133">Transmembrane helix</keyword>
<dbReference type="RefSeq" id="YP_009610043.1">
    <property type="nucleotide sequence ID" value="NC_042000.1"/>
</dbReference>
<dbReference type="Pfam" id="PF23778">
    <property type="entry name" value="Phage_holin_2"/>
    <property type="match status" value="1"/>
</dbReference>
<dbReference type="Proteomes" id="UP000225683">
    <property type="component" value="Genome"/>
</dbReference>
<evidence type="ECO:0000313" key="2">
    <source>
        <dbReference type="EMBL" id="ASX98700.1"/>
    </source>
</evidence>
<keyword evidence="3" id="KW-1185">Reference proteome</keyword>
<feature type="transmembrane region" description="Helical" evidence="1">
    <location>
        <begin position="29"/>
        <end position="48"/>
    </location>
</feature>
<keyword evidence="1" id="KW-0812">Transmembrane</keyword>
<proteinExistence type="predicted"/>
<keyword evidence="1" id="KW-0472">Membrane</keyword>
<feature type="transmembrane region" description="Helical" evidence="1">
    <location>
        <begin position="89"/>
        <end position="110"/>
    </location>
</feature>
<dbReference type="KEGG" id="vg:40086131"/>
<gene>
    <name evidence="2" type="primary">29</name>
    <name evidence="2" type="ORF">SEA_COLUCCI_29</name>
</gene>
<dbReference type="GeneID" id="40086131"/>
<sequence length="134" mass="15744">MKREISIGLGVMLLTASTFLLSVHQSVTVVLLILLVSSLVVLTAYYMRRARWRQYPSGRVFLYLLLSFDALVIYWLFSRLIQERDLRIFVFNILIAGLIASIWMITATFWKAQRHARAERLRRLDNNKKEENQP</sequence>
<evidence type="ECO:0000313" key="3">
    <source>
        <dbReference type="Proteomes" id="UP000225683"/>
    </source>
</evidence>
<feature type="transmembrane region" description="Helical" evidence="1">
    <location>
        <begin position="60"/>
        <end position="77"/>
    </location>
</feature>
<dbReference type="OrthoDB" id="18826at10239"/>
<dbReference type="EMBL" id="MF185718">
    <property type="protein sequence ID" value="ASX98700.1"/>
    <property type="molecule type" value="Genomic_DNA"/>
</dbReference>
<evidence type="ECO:0000256" key="1">
    <source>
        <dbReference type="SAM" id="Phobius"/>
    </source>
</evidence>
<name>A0A286N2U3_9CAUD</name>
<organism evidence="2 3">
    <name type="scientific">Arthrobacter phage Colucci</name>
    <dbReference type="NCBI Taxonomy" id="2015834"/>
    <lineage>
        <taxon>Viruses</taxon>
        <taxon>Duplodnaviria</taxon>
        <taxon>Heunggongvirae</taxon>
        <taxon>Uroviricota</taxon>
        <taxon>Caudoviricetes</taxon>
        <taxon>Klausavirus</taxon>
        <taxon>Klausavirus colucci</taxon>
    </lineage>
</organism>
<reference evidence="2 3" key="1">
    <citation type="submission" date="2017-06" db="EMBL/GenBank/DDBJ databases">
        <authorList>
            <person name="Conboy A.J."/>
            <person name="Conboy D.B."/>
            <person name="Kulkosky J."/>
            <person name="Cross T."/>
            <person name="Moy E.A."/>
            <person name="Stoner T.H."/>
            <person name="Garlena R.A."/>
            <person name="Russell D.A."/>
            <person name="Pope W.H."/>
            <person name="Jacobs-Sera D."/>
            <person name="Hatfull G.F."/>
        </authorList>
    </citation>
    <scope>NUCLEOTIDE SEQUENCE [LARGE SCALE GENOMIC DNA]</scope>
</reference>
<accession>A0A286N2U3</accession>
<protein>
    <submittedName>
        <fullName evidence="2">Membrane protein</fullName>
    </submittedName>
</protein>
<feature type="transmembrane region" description="Helical" evidence="1">
    <location>
        <begin position="7"/>
        <end position="23"/>
    </location>
</feature>